<evidence type="ECO:0000313" key="2">
    <source>
        <dbReference type="Proteomes" id="UP000291981"/>
    </source>
</evidence>
<dbReference type="AlphaFoldDB" id="A0A4Q8QCN3"/>
<dbReference type="EMBL" id="SGIU01000002">
    <property type="protein sequence ID" value="TAI47444.1"/>
    <property type="molecule type" value="Genomic_DNA"/>
</dbReference>
<dbReference type="Proteomes" id="UP000291981">
    <property type="component" value="Unassembled WGS sequence"/>
</dbReference>
<reference evidence="1 2" key="1">
    <citation type="submission" date="2019-02" db="EMBL/GenBank/DDBJ databases">
        <title>Draft genome sequence of Muricauda sp. 176CP4-71.</title>
        <authorList>
            <person name="Park J.-S."/>
        </authorList>
    </citation>
    <scope>NUCLEOTIDE SEQUENCE [LARGE SCALE GENOMIC DNA]</scope>
    <source>
        <strain evidence="1 2">176CP4-71</strain>
    </source>
</reference>
<gene>
    <name evidence="1" type="ORF">EW142_12285</name>
</gene>
<protein>
    <submittedName>
        <fullName evidence="1">Uncharacterized protein</fullName>
    </submittedName>
</protein>
<proteinExistence type="predicted"/>
<name>A0A4Q8QCN3_9FLAO</name>
<accession>A0A4Q8QCN3</accession>
<dbReference type="PROSITE" id="PS51257">
    <property type="entry name" value="PROKAR_LIPOPROTEIN"/>
    <property type="match status" value="1"/>
</dbReference>
<evidence type="ECO:0000313" key="1">
    <source>
        <dbReference type="EMBL" id="TAI47444.1"/>
    </source>
</evidence>
<dbReference type="RefSeq" id="WP_130614257.1">
    <property type="nucleotide sequence ID" value="NZ_SGIU01000002.1"/>
</dbReference>
<keyword evidence="2" id="KW-1185">Reference proteome</keyword>
<organism evidence="1 2">
    <name type="scientific">Flagellimonas allohymeniacidonis</name>
    <dbReference type="NCBI Taxonomy" id="2517819"/>
    <lineage>
        <taxon>Bacteria</taxon>
        <taxon>Pseudomonadati</taxon>
        <taxon>Bacteroidota</taxon>
        <taxon>Flavobacteriia</taxon>
        <taxon>Flavobacteriales</taxon>
        <taxon>Flavobacteriaceae</taxon>
        <taxon>Flagellimonas</taxon>
    </lineage>
</organism>
<comment type="caution">
    <text evidence="1">The sequence shown here is derived from an EMBL/GenBank/DDBJ whole genome shotgun (WGS) entry which is preliminary data.</text>
</comment>
<sequence>MKSKNWIGLALILGLAACSSEFEPVEQPLTPTSGQGVDFMVVGEDLDKVYQFTYSATVGNGSSIDLTEELNVPSDYLTLRQKDDVLSFYSFEDGFFSLSLKNVNTGQTTLYEDFYLNTLERSIAWGINDEDAVFFGYFGPNGARNLALQDFELQGSESTDFTIDFNITATFTPLLFDGKVYISFTDSMGNYKLTFYDTEVMAVGPILDFNTTPISFFITDAGELAVVKNQLDTSLDTYGADDLLFINSVPMDINLGFSPGAVNDVILAGDVLYFNVDYPQPSRFSEGPAVYNLSTKEINILDMFSIVEEVEQEVGANLTITTQVYDPLSNVFLIGYAILDNEAQGGVIQASVNGDLLADVPLSFFPTYFVRN</sequence>
<dbReference type="OrthoDB" id="1172063at2"/>